<accession>A0A179EXJ4</accession>
<dbReference type="Proteomes" id="UP000078397">
    <property type="component" value="Unassembled WGS sequence"/>
</dbReference>
<sequence>MHPRYRYIFNININNYRRYQSILIADKSERLHESLKPRVPGRIYRTFYKSWCLTLLLPKQNIEAVGVPETMETLGLTKNIPECYVYDSESQNLSWQKSYEDGEELESKRSYPVMYFDGTEFPGGASVGWVEVDNLREYDMAGPRGLIEHHKQAELYLELSKLARCKE</sequence>
<evidence type="ECO:0000313" key="1">
    <source>
        <dbReference type="EMBL" id="OAQ57906.1"/>
    </source>
</evidence>
<reference evidence="1 2" key="1">
    <citation type="journal article" date="2016" name="PLoS Pathog.">
        <title>Biosynthesis of antibiotic leucinostatins in bio-control fungus Purpureocillium lilacinum and their inhibition on phytophthora revealed by genome mining.</title>
        <authorList>
            <person name="Wang G."/>
            <person name="Liu Z."/>
            <person name="Lin R."/>
            <person name="Li E."/>
            <person name="Mao Z."/>
            <person name="Ling J."/>
            <person name="Yang Y."/>
            <person name="Yin W.B."/>
            <person name="Xie B."/>
        </authorList>
    </citation>
    <scope>NUCLEOTIDE SEQUENCE [LARGE SCALE GENOMIC DNA]</scope>
    <source>
        <strain evidence="1">170</strain>
    </source>
</reference>
<comment type="caution">
    <text evidence="1">The sequence shown here is derived from an EMBL/GenBank/DDBJ whole genome shotgun (WGS) entry which is preliminary data.</text>
</comment>
<keyword evidence="2" id="KW-1185">Reference proteome</keyword>
<organism evidence="1 2">
    <name type="scientific">Pochonia chlamydosporia 170</name>
    <dbReference type="NCBI Taxonomy" id="1380566"/>
    <lineage>
        <taxon>Eukaryota</taxon>
        <taxon>Fungi</taxon>
        <taxon>Dikarya</taxon>
        <taxon>Ascomycota</taxon>
        <taxon>Pezizomycotina</taxon>
        <taxon>Sordariomycetes</taxon>
        <taxon>Hypocreomycetidae</taxon>
        <taxon>Hypocreales</taxon>
        <taxon>Clavicipitaceae</taxon>
        <taxon>Pochonia</taxon>
    </lineage>
</organism>
<gene>
    <name evidence="1" type="ORF">VFPPC_14913</name>
</gene>
<name>A0A179EXJ4_METCM</name>
<dbReference type="KEGG" id="pchm:VFPPC_14913"/>
<dbReference type="STRING" id="1380566.A0A179EXJ4"/>
<dbReference type="EMBL" id="LSBJ02000015">
    <property type="protein sequence ID" value="OAQ57906.1"/>
    <property type="molecule type" value="Genomic_DNA"/>
</dbReference>
<proteinExistence type="predicted"/>
<protein>
    <submittedName>
        <fullName evidence="1">Uncharacterized protein</fullName>
    </submittedName>
</protein>
<evidence type="ECO:0000313" key="2">
    <source>
        <dbReference type="Proteomes" id="UP000078397"/>
    </source>
</evidence>
<dbReference type="OrthoDB" id="5234017at2759"/>
<dbReference type="RefSeq" id="XP_018136162.1">
    <property type="nucleotide sequence ID" value="XM_018292681.1"/>
</dbReference>
<dbReference type="AlphaFoldDB" id="A0A179EXJ4"/>
<dbReference type="GeneID" id="28856675"/>